<dbReference type="EMBL" id="JAOQJZ010000007">
    <property type="protein sequence ID" value="MCU6705859.1"/>
    <property type="molecule type" value="Genomic_DNA"/>
</dbReference>
<gene>
    <name evidence="8" type="ORF">OCV57_07970</name>
</gene>
<feature type="transmembrane region" description="Helical" evidence="6">
    <location>
        <begin position="20"/>
        <end position="38"/>
    </location>
</feature>
<comment type="caution">
    <text evidence="8">The sequence shown here is derived from an EMBL/GenBank/DDBJ whole genome shotgun (WGS) entry which is preliminary data.</text>
</comment>
<keyword evidence="4 6" id="KW-1133">Transmembrane helix</keyword>
<evidence type="ECO:0000256" key="6">
    <source>
        <dbReference type="SAM" id="Phobius"/>
    </source>
</evidence>
<accession>A0AAE3IH71</accession>
<sequence length="294" mass="31302">MILLNKLFSTKKSAKGRVDYPLLLLGAVIYGVSVGLVLSPNEIAPGGASGLAVMLSRFLPLGVGSLTMAINLPLLAVSLYVFGWRFLLGTVVAIAVSGLTADMCTLFTPLTNDIFLSAIAGGILLGAGCGIVFRSGGTTGGTDIAAKLIKRKKPYMAAGQIFMLADGVICVLSGFVFGSIDNALYSFFTLWVFSKTLDMILYGGDRGKLALIISPAADKILHRLLNEGNLGCTVIKARTGYTGEDRDLILCAVRKRRITDVRRIASETDEKAFVLVGDVSEIIGEGFRLSDEYF</sequence>
<dbReference type="Proteomes" id="UP001208131">
    <property type="component" value="Unassembled WGS sequence"/>
</dbReference>
<feature type="domain" description="DUF2179" evidence="7">
    <location>
        <begin position="231"/>
        <end position="284"/>
    </location>
</feature>
<comment type="subcellular location">
    <subcellularLocation>
        <location evidence="1">Cell membrane</location>
        <topology evidence="1">Multi-pass membrane protein</topology>
    </subcellularLocation>
</comment>
<dbReference type="InterPro" id="IPR003740">
    <property type="entry name" value="YitT"/>
</dbReference>
<feature type="transmembrane region" description="Helical" evidence="6">
    <location>
        <begin position="58"/>
        <end position="79"/>
    </location>
</feature>
<dbReference type="InterPro" id="IPR051461">
    <property type="entry name" value="UPF0750_membrane"/>
</dbReference>
<evidence type="ECO:0000313" key="8">
    <source>
        <dbReference type="EMBL" id="MCU6705859.1"/>
    </source>
</evidence>
<dbReference type="PANTHER" id="PTHR33545">
    <property type="entry name" value="UPF0750 MEMBRANE PROTEIN YITT-RELATED"/>
    <property type="match status" value="1"/>
</dbReference>
<evidence type="ECO:0000256" key="4">
    <source>
        <dbReference type="ARBA" id="ARBA00022989"/>
    </source>
</evidence>
<dbReference type="PIRSF" id="PIRSF006483">
    <property type="entry name" value="Membrane_protein_YitT"/>
    <property type="match status" value="1"/>
</dbReference>
<dbReference type="CDD" id="cd16380">
    <property type="entry name" value="YitT_C"/>
    <property type="match status" value="1"/>
</dbReference>
<organism evidence="8 9">
    <name type="scientific">Hominimerdicola aceti</name>
    <dbReference type="NCBI Taxonomy" id="2981726"/>
    <lineage>
        <taxon>Bacteria</taxon>
        <taxon>Bacillati</taxon>
        <taxon>Bacillota</taxon>
        <taxon>Clostridia</taxon>
        <taxon>Eubacteriales</taxon>
        <taxon>Oscillospiraceae</taxon>
        <taxon>Hominimerdicola</taxon>
    </lineage>
</organism>
<reference evidence="8 9" key="1">
    <citation type="journal article" date="2021" name="ISME Commun">
        <title>Automated analysis of genomic sequences facilitates high-throughput and comprehensive description of bacteria.</title>
        <authorList>
            <person name="Hitch T.C.A."/>
        </authorList>
    </citation>
    <scope>NUCLEOTIDE SEQUENCE [LARGE SCALE GENOMIC DNA]</scope>
    <source>
        <strain evidence="8 9">Sanger_31</strain>
    </source>
</reference>
<protein>
    <submittedName>
        <fullName evidence="8">YitT family protein</fullName>
    </submittedName>
</protein>
<feature type="transmembrane region" description="Helical" evidence="6">
    <location>
        <begin position="114"/>
        <end position="133"/>
    </location>
</feature>
<dbReference type="Pfam" id="PF02588">
    <property type="entry name" value="YitT_membrane"/>
    <property type="match status" value="1"/>
</dbReference>
<keyword evidence="9" id="KW-1185">Reference proteome</keyword>
<keyword evidence="2" id="KW-1003">Cell membrane</keyword>
<name>A0AAE3IH71_9FIRM</name>
<keyword evidence="5 6" id="KW-0472">Membrane</keyword>
<dbReference type="InterPro" id="IPR019264">
    <property type="entry name" value="DUF2179"/>
</dbReference>
<evidence type="ECO:0000313" key="9">
    <source>
        <dbReference type="Proteomes" id="UP001208131"/>
    </source>
</evidence>
<dbReference type="RefSeq" id="WP_117857153.1">
    <property type="nucleotide sequence ID" value="NZ_JAOQJZ010000007.1"/>
</dbReference>
<evidence type="ECO:0000256" key="3">
    <source>
        <dbReference type="ARBA" id="ARBA00022692"/>
    </source>
</evidence>
<evidence type="ECO:0000256" key="5">
    <source>
        <dbReference type="ARBA" id="ARBA00023136"/>
    </source>
</evidence>
<dbReference type="AlphaFoldDB" id="A0AAE3IH71"/>
<feature type="transmembrane region" description="Helical" evidence="6">
    <location>
        <begin position="86"/>
        <end position="108"/>
    </location>
</feature>
<evidence type="ECO:0000256" key="2">
    <source>
        <dbReference type="ARBA" id="ARBA00022475"/>
    </source>
</evidence>
<evidence type="ECO:0000259" key="7">
    <source>
        <dbReference type="Pfam" id="PF10035"/>
    </source>
</evidence>
<evidence type="ECO:0000256" key="1">
    <source>
        <dbReference type="ARBA" id="ARBA00004651"/>
    </source>
</evidence>
<dbReference type="Pfam" id="PF10035">
    <property type="entry name" value="DUF2179"/>
    <property type="match status" value="1"/>
</dbReference>
<keyword evidence="3 6" id="KW-0812">Transmembrane</keyword>
<feature type="transmembrane region" description="Helical" evidence="6">
    <location>
        <begin position="154"/>
        <end position="177"/>
    </location>
</feature>
<dbReference type="PANTHER" id="PTHR33545:SF5">
    <property type="entry name" value="UPF0750 MEMBRANE PROTEIN YITT"/>
    <property type="match status" value="1"/>
</dbReference>
<dbReference type="GO" id="GO:0005886">
    <property type="term" value="C:plasma membrane"/>
    <property type="evidence" value="ECO:0007669"/>
    <property type="project" value="UniProtKB-SubCell"/>
</dbReference>
<proteinExistence type="predicted"/>
<dbReference type="Gene3D" id="3.30.70.120">
    <property type="match status" value="1"/>
</dbReference>
<dbReference type="InterPro" id="IPR015867">
    <property type="entry name" value="N-reg_PII/ATP_PRibTrfase_C"/>
</dbReference>